<reference evidence="2" key="1">
    <citation type="journal article" date="2023" name="Mol. Phylogenet. Evol.">
        <title>Genome-scale phylogeny and comparative genomics of the fungal order Sordariales.</title>
        <authorList>
            <person name="Hensen N."/>
            <person name="Bonometti L."/>
            <person name="Westerberg I."/>
            <person name="Brannstrom I.O."/>
            <person name="Guillou S."/>
            <person name="Cros-Aarteil S."/>
            <person name="Calhoun S."/>
            <person name="Haridas S."/>
            <person name="Kuo A."/>
            <person name="Mondo S."/>
            <person name="Pangilinan J."/>
            <person name="Riley R."/>
            <person name="LaButti K."/>
            <person name="Andreopoulos B."/>
            <person name="Lipzen A."/>
            <person name="Chen C."/>
            <person name="Yan M."/>
            <person name="Daum C."/>
            <person name="Ng V."/>
            <person name="Clum A."/>
            <person name="Steindorff A."/>
            <person name="Ohm R.A."/>
            <person name="Martin F."/>
            <person name="Silar P."/>
            <person name="Natvig D.O."/>
            <person name="Lalanne C."/>
            <person name="Gautier V."/>
            <person name="Ament-Velasquez S.L."/>
            <person name="Kruys A."/>
            <person name="Hutchinson M.I."/>
            <person name="Powell A.J."/>
            <person name="Barry K."/>
            <person name="Miller A.N."/>
            <person name="Grigoriev I.V."/>
            <person name="Debuchy R."/>
            <person name="Gladieux P."/>
            <person name="Hiltunen Thoren M."/>
            <person name="Johannesson H."/>
        </authorList>
    </citation>
    <scope>NUCLEOTIDE SEQUENCE</scope>
    <source>
        <strain evidence="2">FGSC 1904</strain>
    </source>
</reference>
<dbReference type="AlphaFoldDB" id="A0AAE0PBM8"/>
<dbReference type="Proteomes" id="UP001281003">
    <property type="component" value="Unassembled WGS sequence"/>
</dbReference>
<sequence length="104" mass="12117">MSTRIPEKLNDAQREYLASWPTSVWYILEYCQYGLYISTIALLISIALYLYIGERRASEMETALALFYVVLFIQTLGLAAWLSGLRIVRKILQEIMRLNSPHRD</sequence>
<evidence type="ECO:0000256" key="1">
    <source>
        <dbReference type="SAM" id="Phobius"/>
    </source>
</evidence>
<keyword evidence="1" id="KW-1133">Transmembrane helix</keyword>
<proteinExistence type="predicted"/>
<gene>
    <name evidence="2" type="ORF">B0T20DRAFT_243739</name>
</gene>
<reference evidence="2" key="2">
    <citation type="submission" date="2023-07" db="EMBL/GenBank/DDBJ databases">
        <authorList>
            <consortium name="Lawrence Berkeley National Laboratory"/>
            <person name="Haridas S."/>
            <person name="Hensen N."/>
            <person name="Bonometti L."/>
            <person name="Westerberg I."/>
            <person name="Brannstrom I.O."/>
            <person name="Guillou S."/>
            <person name="Cros-Aarteil S."/>
            <person name="Calhoun S."/>
            <person name="Kuo A."/>
            <person name="Mondo S."/>
            <person name="Pangilinan J."/>
            <person name="Riley R."/>
            <person name="LaButti K."/>
            <person name="Andreopoulos B."/>
            <person name="Lipzen A."/>
            <person name="Chen C."/>
            <person name="Yanf M."/>
            <person name="Daum C."/>
            <person name="Ng V."/>
            <person name="Clum A."/>
            <person name="Steindorff A."/>
            <person name="Ohm R."/>
            <person name="Martin F."/>
            <person name="Silar P."/>
            <person name="Natvig D."/>
            <person name="Lalanne C."/>
            <person name="Gautier V."/>
            <person name="Ament-velasquez S.L."/>
            <person name="Kruys A."/>
            <person name="Hutchinson M.I."/>
            <person name="Powell A.J."/>
            <person name="Barry K."/>
            <person name="Miller A.N."/>
            <person name="Grigoriev I.V."/>
            <person name="Debuchy R."/>
            <person name="Gladieux P."/>
            <person name="Thoren M.H."/>
            <person name="Johannesson H."/>
        </authorList>
    </citation>
    <scope>NUCLEOTIDE SEQUENCE</scope>
    <source>
        <strain evidence="2">FGSC 1904</strain>
    </source>
</reference>
<feature type="transmembrane region" description="Helical" evidence="1">
    <location>
        <begin position="33"/>
        <end position="52"/>
    </location>
</feature>
<comment type="caution">
    <text evidence="2">The sequence shown here is derived from an EMBL/GenBank/DDBJ whole genome shotgun (WGS) entry which is preliminary data.</text>
</comment>
<protein>
    <submittedName>
        <fullName evidence="2">Uncharacterized protein</fullName>
    </submittedName>
</protein>
<dbReference type="EMBL" id="JAUTDP010000008">
    <property type="protein sequence ID" value="KAK3396827.1"/>
    <property type="molecule type" value="Genomic_DNA"/>
</dbReference>
<evidence type="ECO:0000313" key="3">
    <source>
        <dbReference type="Proteomes" id="UP001281003"/>
    </source>
</evidence>
<keyword evidence="1" id="KW-0812">Transmembrane</keyword>
<evidence type="ECO:0000313" key="2">
    <source>
        <dbReference type="EMBL" id="KAK3396827.1"/>
    </source>
</evidence>
<accession>A0AAE0PBM8</accession>
<name>A0AAE0PBM8_SORBR</name>
<feature type="transmembrane region" description="Helical" evidence="1">
    <location>
        <begin position="64"/>
        <end position="88"/>
    </location>
</feature>
<keyword evidence="3" id="KW-1185">Reference proteome</keyword>
<organism evidence="2 3">
    <name type="scientific">Sordaria brevicollis</name>
    <dbReference type="NCBI Taxonomy" id="83679"/>
    <lineage>
        <taxon>Eukaryota</taxon>
        <taxon>Fungi</taxon>
        <taxon>Dikarya</taxon>
        <taxon>Ascomycota</taxon>
        <taxon>Pezizomycotina</taxon>
        <taxon>Sordariomycetes</taxon>
        <taxon>Sordariomycetidae</taxon>
        <taxon>Sordariales</taxon>
        <taxon>Sordariaceae</taxon>
        <taxon>Sordaria</taxon>
    </lineage>
</organism>
<keyword evidence="1" id="KW-0472">Membrane</keyword>